<feature type="region of interest" description="Disordered" evidence="1">
    <location>
        <begin position="43"/>
        <end position="64"/>
    </location>
</feature>
<feature type="chain" id="PRO_5043372704" evidence="2">
    <location>
        <begin position="26"/>
        <end position="104"/>
    </location>
</feature>
<sequence>MVLGSGAQALLLALSLLWLPPSSVPSPPYLARCGSKGSLSVSRLPGGVRSRSGSLRQTGAQSWASHPCASPSSLLRTVLPPLQTLRKRRGVAGTVQGCGTVPPF</sequence>
<accession>A0AAV7P3Z1</accession>
<name>A0AAV7P3Z1_PLEWA</name>
<reference evidence="3" key="1">
    <citation type="journal article" date="2022" name="bioRxiv">
        <title>Sequencing and chromosome-scale assembly of the giantPleurodeles waltlgenome.</title>
        <authorList>
            <person name="Brown T."/>
            <person name="Elewa A."/>
            <person name="Iarovenko S."/>
            <person name="Subramanian E."/>
            <person name="Araus A.J."/>
            <person name="Petzold A."/>
            <person name="Susuki M."/>
            <person name="Suzuki K.-i.T."/>
            <person name="Hayashi T."/>
            <person name="Toyoda A."/>
            <person name="Oliveira C."/>
            <person name="Osipova E."/>
            <person name="Leigh N.D."/>
            <person name="Simon A."/>
            <person name="Yun M.H."/>
        </authorList>
    </citation>
    <scope>NUCLEOTIDE SEQUENCE</scope>
    <source>
        <strain evidence="3">20211129_DDA</strain>
        <tissue evidence="3">Liver</tissue>
    </source>
</reference>
<evidence type="ECO:0000313" key="3">
    <source>
        <dbReference type="EMBL" id="KAJ1123036.1"/>
    </source>
</evidence>
<dbReference type="AlphaFoldDB" id="A0AAV7P3Z1"/>
<dbReference type="EMBL" id="JANPWB010000011">
    <property type="protein sequence ID" value="KAJ1123036.1"/>
    <property type="molecule type" value="Genomic_DNA"/>
</dbReference>
<evidence type="ECO:0000313" key="4">
    <source>
        <dbReference type="Proteomes" id="UP001066276"/>
    </source>
</evidence>
<feature type="signal peptide" evidence="2">
    <location>
        <begin position="1"/>
        <end position="25"/>
    </location>
</feature>
<proteinExistence type="predicted"/>
<keyword evidence="4" id="KW-1185">Reference proteome</keyword>
<evidence type="ECO:0000256" key="2">
    <source>
        <dbReference type="SAM" id="SignalP"/>
    </source>
</evidence>
<keyword evidence="2" id="KW-0732">Signal</keyword>
<organism evidence="3 4">
    <name type="scientific">Pleurodeles waltl</name>
    <name type="common">Iberian ribbed newt</name>
    <dbReference type="NCBI Taxonomy" id="8319"/>
    <lineage>
        <taxon>Eukaryota</taxon>
        <taxon>Metazoa</taxon>
        <taxon>Chordata</taxon>
        <taxon>Craniata</taxon>
        <taxon>Vertebrata</taxon>
        <taxon>Euteleostomi</taxon>
        <taxon>Amphibia</taxon>
        <taxon>Batrachia</taxon>
        <taxon>Caudata</taxon>
        <taxon>Salamandroidea</taxon>
        <taxon>Salamandridae</taxon>
        <taxon>Pleurodelinae</taxon>
        <taxon>Pleurodeles</taxon>
    </lineage>
</organism>
<dbReference type="Proteomes" id="UP001066276">
    <property type="component" value="Chromosome 7"/>
</dbReference>
<evidence type="ECO:0000256" key="1">
    <source>
        <dbReference type="SAM" id="MobiDB-lite"/>
    </source>
</evidence>
<feature type="compositionally biased region" description="Polar residues" evidence="1">
    <location>
        <begin position="51"/>
        <end position="64"/>
    </location>
</feature>
<gene>
    <name evidence="3" type="ORF">NDU88_001509</name>
</gene>
<comment type="caution">
    <text evidence="3">The sequence shown here is derived from an EMBL/GenBank/DDBJ whole genome shotgun (WGS) entry which is preliminary data.</text>
</comment>
<protein>
    <submittedName>
        <fullName evidence="3">Uncharacterized protein</fullName>
    </submittedName>
</protein>